<dbReference type="SMART" id="SM00401">
    <property type="entry name" value="ZnF_GATA"/>
    <property type="match status" value="1"/>
</dbReference>
<reference evidence="10" key="2">
    <citation type="submission" date="2013-12" db="EMBL/GenBank/DDBJ databases">
        <authorList>
            <person name="Yu Y."/>
            <person name="Lee S."/>
            <person name="de Baynast K."/>
            <person name="Wissotski M."/>
            <person name="Liu L."/>
            <person name="Talag J."/>
            <person name="Goicoechea J."/>
            <person name="Angelova A."/>
            <person name="Jetty R."/>
            <person name="Kudrna D."/>
            <person name="Golser W."/>
            <person name="Rivera L."/>
            <person name="Zhang J."/>
            <person name="Wing R."/>
        </authorList>
    </citation>
    <scope>NUCLEOTIDE SEQUENCE</scope>
</reference>
<dbReference type="GO" id="GO:0030154">
    <property type="term" value="P:cell differentiation"/>
    <property type="evidence" value="ECO:0007669"/>
    <property type="project" value="TreeGrafter"/>
</dbReference>
<dbReference type="EnsemblPlants" id="LPERR11G04840.1">
    <property type="protein sequence ID" value="LPERR11G04840.1"/>
    <property type="gene ID" value="LPERR11G04840"/>
</dbReference>
<keyword evidence="3 6" id="KW-0863">Zinc-finger</keyword>
<name>A0A0D9XPX0_9ORYZ</name>
<evidence type="ECO:0000256" key="2">
    <source>
        <dbReference type="ARBA" id="ARBA00022723"/>
    </source>
</evidence>
<dbReference type="SUPFAM" id="SSF57716">
    <property type="entry name" value="Glucocorticoid receptor-like (DNA-binding domain)"/>
    <property type="match status" value="1"/>
</dbReference>
<protein>
    <recommendedName>
        <fullName evidence="8">GATA-type domain-containing protein</fullName>
    </recommendedName>
</protein>
<keyword evidence="2" id="KW-0479">Metal-binding</keyword>
<dbReference type="FunFam" id="3.30.50.10:FF:000038">
    <property type="entry name" value="GATA transcription factor 14"/>
    <property type="match status" value="1"/>
</dbReference>
<evidence type="ECO:0000313" key="10">
    <source>
        <dbReference type="Proteomes" id="UP000032180"/>
    </source>
</evidence>
<comment type="similarity">
    <text evidence="1">Belongs to the type IV zinc-finger family. Class A subfamily.</text>
</comment>
<dbReference type="HOGENOM" id="CLU_520118_0_0_1"/>
<evidence type="ECO:0000256" key="4">
    <source>
        <dbReference type="ARBA" id="ARBA00022833"/>
    </source>
</evidence>
<evidence type="ECO:0000259" key="8">
    <source>
        <dbReference type="PROSITE" id="PS50114"/>
    </source>
</evidence>
<feature type="compositionally biased region" description="Low complexity" evidence="7">
    <location>
        <begin position="290"/>
        <end position="312"/>
    </location>
</feature>
<evidence type="ECO:0000256" key="1">
    <source>
        <dbReference type="ARBA" id="ARBA00005694"/>
    </source>
</evidence>
<feature type="domain" description="GATA-type" evidence="8">
    <location>
        <begin position="427"/>
        <end position="464"/>
    </location>
</feature>
<sequence length="524" mass="54394">MSYAPANKAAAAAAAAGTYAGMRNPPTPSSSFLDDLAVDGDCDGDDVPLDSSYLFEGLSCPDDPLDQVIGPVDTAAFAHGFFDSFGVDFSPSPPRDTTPAVADDGDFTSDMLMEAVGLGACATESPLYGGGERGEDETGSKLAAAAEDMEAEPSLDVKPVAGFGAGVGIGIGIGGGGGGLSAAPPEFPLENNNPIPSPYAGFDARTAWPALGGAGMSAPPPGFLSDNRRPLIPSPDDVTFDGAMTVVRAGERGMTTQNRLPTLPLVRCSANPIATAPPGTPFQWDHAAAPTSGVSTTPSDSSTSSPSGSVTPRIAAPYPCPTGPRKPRRRSGWSLICPLDAVPVAASRRGKTINQIINAPRIFTTSISRDSGGDNSKASFVSSNSSSSDGAKEMSLSASMNPSSSNGDGGGGSYRRRVVGRQRNRQVRRDRRCSHCGSSETPQWRMGPNGPGTLCNACGIRCKMGRLVPEYRPSTSPSFNSDEHSNRHRKVMKIREKNTCNSGGEHSNSRLSVIETTTTYGELR</sequence>
<dbReference type="STRING" id="77586.A0A0D9XPX0"/>
<dbReference type="Proteomes" id="UP000032180">
    <property type="component" value="Chromosome 11"/>
</dbReference>
<evidence type="ECO:0000256" key="5">
    <source>
        <dbReference type="ARBA" id="ARBA00023159"/>
    </source>
</evidence>
<feature type="compositionally biased region" description="Basic residues" evidence="7">
    <location>
        <begin position="414"/>
        <end position="434"/>
    </location>
</feature>
<dbReference type="GO" id="GO:0006355">
    <property type="term" value="P:regulation of DNA-templated transcription"/>
    <property type="evidence" value="ECO:0007669"/>
    <property type="project" value="InterPro"/>
</dbReference>
<dbReference type="GO" id="GO:0008270">
    <property type="term" value="F:zinc ion binding"/>
    <property type="evidence" value="ECO:0007669"/>
    <property type="project" value="UniProtKB-KW"/>
</dbReference>
<evidence type="ECO:0000313" key="9">
    <source>
        <dbReference type="EnsemblPlants" id="LPERR11G04840.1"/>
    </source>
</evidence>
<dbReference type="PROSITE" id="PS00344">
    <property type="entry name" value="GATA_ZN_FINGER_1"/>
    <property type="match status" value="1"/>
</dbReference>
<dbReference type="Gramene" id="LPERR11G04840.1">
    <property type="protein sequence ID" value="LPERR11G04840.1"/>
    <property type="gene ID" value="LPERR11G04840"/>
</dbReference>
<accession>A0A0D9XPX0</accession>
<dbReference type="Gene3D" id="3.30.50.10">
    <property type="entry name" value="Erythroid Transcription Factor GATA-1, subunit A"/>
    <property type="match status" value="1"/>
</dbReference>
<reference evidence="9" key="3">
    <citation type="submission" date="2015-04" db="UniProtKB">
        <authorList>
            <consortium name="EnsemblPlants"/>
        </authorList>
    </citation>
    <scope>IDENTIFICATION</scope>
</reference>
<dbReference type="PANTHER" id="PTHR45658:SF108">
    <property type="entry name" value="GATA ZINC FINGER FAMILY PROTEIN"/>
    <property type="match status" value="1"/>
</dbReference>
<dbReference type="CDD" id="cd00202">
    <property type="entry name" value="ZnF_GATA"/>
    <property type="match status" value="1"/>
</dbReference>
<dbReference type="PANTHER" id="PTHR45658">
    <property type="entry name" value="GATA TRANSCRIPTION FACTOR"/>
    <property type="match status" value="1"/>
</dbReference>
<dbReference type="GO" id="GO:0043565">
    <property type="term" value="F:sequence-specific DNA binding"/>
    <property type="evidence" value="ECO:0007669"/>
    <property type="project" value="InterPro"/>
</dbReference>
<feature type="region of interest" description="Disordered" evidence="7">
    <location>
        <begin position="365"/>
        <end position="445"/>
    </location>
</feature>
<organism evidence="9 10">
    <name type="scientific">Leersia perrieri</name>
    <dbReference type="NCBI Taxonomy" id="77586"/>
    <lineage>
        <taxon>Eukaryota</taxon>
        <taxon>Viridiplantae</taxon>
        <taxon>Streptophyta</taxon>
        <taxon>Embryophyta</taxon>
        <taxon>Tracheophyta</taxon>
        <taxon>Spermatophyta</taxon>
        <taxon>Magnoliopsida</taxon>
        <taxon>Liliopsida</taxon>
        <taxon>Poales</taxon>
        <taxon>Poaceae</taxon>
        <taxon>BOP clade</taxon>
        <taxon>Oryzoideae</taxon>
        <taxon>Oryzeae</taxon>
        <taxon>Oryzinae</taxon>
        <taxon>Leersia</taxon>
    </lineage>
</organism>
<reference evidence="9 10" key="1">
    <citation type="submission" date="2012-08" db="EMBL/GenBank/DDBJ databases">
        <title>Oryza genome evolution.</title>
        <authorList>
            <person name="Wing R.A."/>
        </authorList>
    </citation>
    <scope>NUCLEOTIDE SEQUENCE</scope>
</reference>
<evidence type="ECO:0000256" key="3">
    <source>
        <dbReference type="ARBA" id="ARBA00022771"/>
    </source>
</evidence>
<evidence type="ECO:0000256" key="6">
    <source>
        <dbReference type="PROSITE-ProRule" id="PRU00094"/>
    </source>
</evidence>
<keyword evidence="10" id="KW-1185">Reference proteome</keyword>
<dbReference type="GO" id="GO:0005634">
    <property type="term" value="C:nucleus"/>
    <property type="evidence" value="ECO:0007669"/>
    <property type="project" value="TreeGrafter"/>
</dbReference>
<dbReference type="PROSITE" id="PS50114">
    <property type="entry name" value="GATA_ZN_FINGER_2"/>
    <property type="match status" value="1"/>
</dbReference>
<dbReference type="InterPro" id="IPR013088">
    <property type="entry name" value="Znf_NHR/GATA"/>
</dbReference>
<proteinExistence type="inferred from homology"/>
<dbReference type="AlphaFoldDB" id="A0A0D9XPX0"/>
<keyword evidence="5" id="KW-0010">Activator</keyword>
<dbReference type="InterPro" id="IPR051140">
    <property type="entry name" value="GATA_TF"/>
</dbReference>
<evidence type="ECO:0000256" key="7">
    <source>
        <dbReference type="SAM" id="MobiDB-lite"/>
    </source>
</evidence>
<feature type="region of interest" description="Disordered" evidence="7">
    <location>
        <begin position="274"/>
        <end position="331"/>
    </location>
</feature>
<dbReference type="Pfam" id="PF00320">
    <property type="entry name" value="GATA"/>
    <property type="match status" value="1"/>
</dbReference>
<feature type="compositionally biased region" description="Low complexity" evidence="7">
    <location>
        <begin position="376"/>
        <end position="406"/>
    </location>
</feature>
<keyword evidence="4" id="KW-0862">Zinc</keyword>
<dbReference type="InterPro" id="IPR000679">
    <property type="entry name" value="Znf_GATA"/>
</dbReference>
<dbReference type="eggNOG" id="KOG1601">
    <property type="taxonomic scope" value="Eukaryota"/>
</dbReference>